<evidence type="ECO:0000256" key="1">
    <source>
        <dbReference type="ARBA" id="ARBA00004651"/>
    </source>
</evidence>
<evidence type="ECO:0000313" key="8">
    <source>
        <dbReference type="EMBL" id="PLR85877.1"/>
    </source>
</evidence>
<dbReference type="InterPro" id="IPR052159">
    <property type="entry name" value="Competence_DNA_uptake"/>
</dbReference>
<comment type="caution">
    <text evidence="8">The sequence shown here is derived from an EMBL/GenBank/DDBJ whole genome shotgun (WGS) entry which is preliminary data.</text>
</comment>
<feature type="domain" description="Metallo-beta-lactamase" evidence="7">
    <location>
        <begin position="516"/>
        <end position="728"/>
    </location>
</feature>
<evidence type="ECO:0000256" key="2">
    <source>
        <dbReference type="ARBA" id="ARBA00022475"/>
    </source>
</evidence>
<dbReference type="SUPFAM" id="SSF56281">
    <property type="entry name" value="Metallo-hydrolase/oxidoreductase"/>
    <property type="match status" value="1"/>
</dbReference>
<reference evidence="9 11" key="2">
    <citation type="submission" date="2017-12" db="EMBL/GenBank/DDBJ databases">
        <title>Comparative Functional Genomics of Dry Heat Resistant strains isolated from the Viking Spacecraft.</title>
        <authorList>
            <person name="Seuylemezian A."/>
            <person name="Cooper K."/>
            <person name="Vaishampayan P."/>
        </authorList>
    </citation>
    <scope>NUCLEOTIDE SEQUENCE [LARGE SCALE GENOMIC DNA]</scope>
    <source>
        <strain evidence="9 11">ATCC 29669</strain>
    </source>
</reference>
<dbReference type="InterPro" id="IPR004477">
    <property type="entry name" value="ComEC_N"/>
</dbReference>
<keyword evidence="5 6" id="KW-0472">Membrane</keyword>
<dbReference type="Proteomes" id="UP000235114">
    <property type="component" value="Unassembled WGS sequence"/>
</dbReference>
<evidence type="ECO:0000256" key="4">
    <source>
        <dbReference type="ARBA" id="ARBA00022989"/>
    </source>
</evidence>
<keyword evidence="4 6" id="KW-1133">Transmembrane helix</keyword>
<dbReference type="OrthoDB" id="9761531at2"/>
<dbReference type="SMART" id="SM00849">
    <property type="entry name" value="Lactamase_B"/>
    <property type="match status" value="1"/>
</dbReference>
<dbReference type="Pfam" id="PF13567">
    <property type="entry name" value="DUF4131"/>
    <property type="match status" value="1"/>
</dbReference>
<dbReference type="Pfam" id="PF00753">
    <property type="entry name" value="Lactamase_B"/>
    <property type="match status" value="1"/>
</dbReference>
<feature type="transmembrane region" description="Helical" evidence="6">
    <location>
        <begin position="12"/>
        <end position="36"/>
    </location>
</feature>
<feature type="transmembrane region" description="Helical" evidence="6">
    <location>
        <begin position="452"/>
        <end position="474"/>
    </location>
</feature>
<dbReference type="Pfam" id="PF03772">
    <property type="entry name" value="Competence"/>
    <property type="match status" value="1"/>
</dbReference>
<feature type="transmembrane region" description="Helical" evidence="6">
    <location>
        <begin position="269"/>
        <end position="299"/>
    </location>
</feature>
<feature type="transmembrane region" description="Helical" evidence="6">
    <location>
        <begin position="359"/>
        <end position="378"/>
    </location>
</feature>
<evidence type="ECO:0000313" key="9">
    <source>
        <dbReference type="EMBL" id="PLR99995.1"/>
    </source>
</evidence>
<organism evidence="8 10">
    <name type="scientific">Bacillus canaveralius</name>
    <dbReference type="NCBI Taxonomy" id="1403243"/>
    <lineage>
        <taxon>Bacteria</taxon>
        <taxon>Bacillati</taxon>
        <taxon>Bacillota</taxon>
        <taxon>Bacilli</taxon>
        <taxon>Bacillales</taxon>
        <taxon>Bacillaceae</taxon>
        <taxon>Bacillus</taxon>
    </lineage>
</organism>
<dbReference type="InterPro" id="IPR035681">
    <property type="entry name" value="ComA-like_MBL"/>
</dbReference>
<proteinExistence type="predicted"/>
<dbReference type="PANTHER" id="PTHR30619">
    <property type="entry name" value="DNA INTERNALIZATION/COMPETENCE PROTEIN COMEC/REC2"/>
    <property type="match status" value="1"/>
</dbReference>
<feature type="transmembrane region" description="Helical" evidence="6">
    <location>
        <begin position="384"/>
        <end position="404"/>
    </location>
</feature>
<feature type="transmembrane region" description="Helical" evidence="6">
    <location>
        <begin position="234"/>
        <end position="257"/>
    </location>
</feature>
<dbReference type="RefSeq" id="WP_101575542.1">
    <property type="nucleotide sequence ID" value="NZ_PGVA01000004.1"/>
</dbReference>
<dbReference type="PANTHER" id="PTHR30619:SF1">
    <property type="entry name" value="RECOMBINATION PROTEIN 2"/>
    <property type="match status" value="1"/>
</dbReference>
<sequence length="775" mass="86120">MKGKLIYFAPPSLLGLLAAFENVYLFTLLMAAFSLFLVKRKNFRAPQIGVACLLFVIFFIAGKTAVLQNETSINGHENRFQLIFNQETKVDGDVLQAHAAVSGRHEKIALRYYIATEQEQEFIRANIMPGTKCSAYGELSRPALPTNLNAFNYRDFLYRKGIFWTFEAAKIDLQSCTRAKPTPFSFLQSIRQKGTAYIDRHFPEATAQVSAALIFGDRNLYNPETMKNYQAVGIIHLLAISGLQVALLAGMIFICGVRVGITREKMINALFLFLPVYAILTGASPSVNRSCLMLLLVLASMKIKGKYKISPADAISLAFVIYLAISPFAIYYAGFQLSFVVSFFLVASSRILSRFHGPISQLVAVSFVAQLGSLPILLYHFYELSLISLFANVLFVPFFSAVLLPLTLIIFLLHLLSATLAGPLLFFLNLIIETSDQLANILSSIPFSTFTLGRPSWLLLLFYLVTIVSFFLLWEKMSDRWQITRIIWLIIIPLTVHSMSHYISPAGEVTFIDVGQGDSSLIILPNARGTYLIDTGGTVRFGETEQWRQKKDPFEVGSDVLVPFLKSKGIRQIDKLILTHGDADHLGGALSLIGEIKVAEILMPQAPDRAELERQVIAAAVKEKVPIKFVTEGMGWNKGTAAFDIISPDPAAPFERNNSSIVVRAHFGGLDWLFTGDLEAEGEELLLRKHRDLHADVLKAGHHGSKTSTSEPFINQLQPKAAIISAGRKNRFGHPHPEVVARLEDRNIKIFRTDQQGAITYTFRGNSGTFSSVLP</sequence>
<evidence type="ECO:0000313" key="11">
    <source>
        <dbReference type="Proteomes" id="UP000235114"/>
    </source>
</evidence>
<evidence type="ECO:0000256" key="5">
    <source>
        <dbReference type="ARBA" id="ARBA00023136"/>
    </source>
</evidence>
<evidence type="ECO:0000259" key="7">
    <source>
        <dbReference type="SMART" id="SM00849"/>
    </source>
</evidence>
<dbReference type="InterPro" id="IPR036866">
    <property type="entry name" value="RibonucZ/Hydroxyglut_hydro"/>
</dbReference>
<dbReference type="GO" id="GO:0005886">
    <property type="term" value="C:plasma membrane"/>
    <property type="evidence" value="ECO:0007669"/>
    <property type="project" value="UniProtKB-SubCell"/>
</dbReference>
<keyword evidence="11" id="KW-1185">Reference proteome</keyword>
<dbReference type="InterPro" id="IPR004797">
    <property type="entry name" value="Competence_ComEC/Rec2"/>
</dbReference>
<name>A0A2N5GR01_9BACI</name>
<feature type="transmembrane region" description="Helical" evidence="6">
    <location>
        <begin position="319"/>
        <end position="347"/>
    </location>
</feature>
<reference evidence="8 10" key="1">
    <citation type="submission" date="2017-11" db="EMBL/GenBank/DDBJ databases">
        <title>Comparitive Functional Genomics of Dry Heat Resistant strains isolated from the Viking Spacecraft.</title>
        <authorList>
            <person name="Seuylemezian A."/>
            <person name="Cooper K."/>
            <person name="Vaishampayan P."/>
        </authorList>
    </citation>
    <scope>NUCLEOTIDE SEQUENCE [LARGE SCALE GENOMIC DNA]</scope>
    <source>
        <strain evidence="8 10">M4.6</strain>
    </source>
</reference>
<gene>
    <name evidence="8" type="ORF">CU635_02235</name>
    <name evidence="9" type="ORF">CVD25_03945</name>
</gene>
<accession>A0A2N5GR01</accession>
<evidence type="ECO:0000256" key="3">
    <source>
        <dbReference type="ARBA" id="ARBA00022692"/>
    </source>
</evidence>
<dbReference type="NCBIfam" id="TIGR00360">
    <property type="entry name" value="ComEC_N-term"/>
    <property type="match status" value="1"/>
</dbReference>
<comment type="subcellular location">
    <subcellularLocation>
        <location evidence="1">Cell membrane</location>
        <topology evidence="1">Multi-pass membrane protein</topology>
    </subcellularLocation>
</comment>
<protein>
    <submittedName>
        <fullName evidence="8">DNA internalization-related competence protein ComEC/Rec2</fullName>
    </submittedName>
</protein>
<dbReference type="InterPro" id="IPR001279">
    <property type="entry name" value="Metallo-B-lactamas"/>
</dbReference>
<feature type="transmembrane region" description="Helical" evidence="6">
    <location>
        <begin position="486"/>
        <end position="503"/>
    </location>
</feature>
<dbReference type="GO" id="GO:0030420">
    <property type="term" value="P:establishment of competence for transformation"/>
    <property type="evidence" value="ECO:0007669"/>
    <property type="project" value="InterPro"/>
</dbReference>
<dbReference type="InterPro" id="IPR025405">
    <property type="entry name" value="DUF4131"/>
</dbReference>
<feature type="transmembrane region" description="Helical" evidence="6">
    <location>
        <begin position="411"/>
        <end position="432"/>
    </location>
</feature>
<dbReference type="EMBL" id="PGVA01000004">
    <property type="protein sequence ID" value="PLR85877.1"/>
    <property type="molecule type" value="Genomic_DNA"/>
</dbReference>
<dbReference type="AlphaFoldDB" id="A0A2N5GR01"/>
<dbReference type="Proteomes" id="UP000234951">
    <property type="component" value="Unassembled WGS sequence"/>
</dbReference>
<keyword evidence="3 6" id="KW-0812">Transmembrane</keyword>
<dbReference type="NCBIfam" id="TIGR00361">
    <property type="entry name" value="ComEC_Rec2"/>
    <property type="match status" value="1"/>
</dbReference>
<evidence type="ECO:0000313" key="10">
    <source>
        <dbReference type="Proteomes" id="UP000234951"/>
    </source>
</evidence>
<dbReference type="Gene3D" id="3.60.15.10">
    <property type="entry name" value="Ribonuclease Z/Hydroxyacylglutathione hydrolase-like"/>
    <property type="match status" value="1"/>
</dbReference>
<evidence type="ECO:0000256" key="6">
    <source>
        <dbReference type="SAM" id="Phobius"/>
    </source>
</evidence>
<dbReference type="EMBL" id="PGVD01000013">
    <property type="protein sequence ID" value="PLR99995.1"/>
    <property type="molecule type" value="Genomic_DNA"/>
</dbReference>
<feature type="transmembrane region" description="Helical" evidence="6">
    <location>
        <begin position="48"/>
        <end position="67"/>
    </location>
</feature>
<keyword evidence="2" id="KW-1003">Cell membrane</keyword>
<dbReference type="CDD" id="cd07731">
    <property type="entry name" value="ComA-like_MBL-fold"/>
    <property type="match status" value="1"/>
</dbReference>